<accession>A0A9W6W128</accession>
<gene>
    <name evidence="2" type="ORF">Airi02_034650</name>
</gene>
<dbReference type="Proteomes" id="UP001165074">
    <property type="component" value="Unassembled WGS sequence"/>
</dbReference>
<evidence type="ECO:0000313" key="2">
    <source>
        <dbReference type="EMBL" id="GLY85536.1"/>
    </source>
</evidence>
<sequence>MRDGYVAHVRILVTGWFSFVDGEATAGDVLSLEAVRSALADLPYDVAWSPVFRPGALTLDEAAPRTYSHVVFVCGPLHGPQLRRLHERYAACRRIAVGVSVIDPRDPAVTGFDVVLPRDAPDAAPRRDLAALPAHAPVPVAGVVLAPGQAEYGAERRHDEVHERLTSWLARRDCARLVLDTRLDHDDWRCFGTPDQLLSVVGRLDVVVTTRLHGLVTALRCGVPALAVDPVRRGAKVSAQARTWRWPATLTAEEMTEDALDRWWHWCLGTEGRHAAARASRDTDDALLGDLRTALGAPPR</sequence>
<dbReference type="EMBL" id="BSTK01000004">
    <property type="protein sequence ID" value="GLY85536.1"/>
    <property type="molecule type" value="Genomic_DNA"/>
</dbReference>
<keyword evidence="3" id="KW-1185">Reference proteome</keyword>
<proteinExistence type="predicted"/>
<evidence type="ECO:0000313" key="3">
    <source>
        <dbReference type="Proteomes" id="UP001165074"/>
    </source>
</evidence>
<reference evidence="2" key="1">
    <citation type="submission" date="2023-03" db="EMBL/GenBank/DDBJ databases">
        <title>Actinoallomurus iriomotensis NBRC 103684.</title>
        <authorList>
            <person name="Ichikawa N."/>
            <person name="Sato H."/>
            <person name="Tonouchi N."/>
        </authorList>
    </citation>
    <scope>NUCLEOTIDE SEQUENCE</scope>
    <source>
        <strain evidence="2">NBRC 103684</strain>
    </source>
</reference>
<name>A0A9W6W128_9ACTN</name>
<protein>
    <submittedName>
        <fullName evidence="2">Polysaccharide pyruvyl transferase</fullName>
    </submittedName>
</protein>
<feature type="domain" description="Polysaccharide pyruvyl transferase" evidence="1">
    <location>
        <begin position="190"/>
        <end position="229"/>
    </location>
</feature>
<dbReference type="InterPro" id="IPR007345">
    <property type="entry name" value="Polysacch_pyruvyl_Trfase"/>
</dbReference>
<keyword evidence="2" id="KW-0808">Transferase</keyword>
<organism evidence="2 3">
    <name type="scientific">Actinoallomurus iriomotensis</name>
    <dbReference type="NCBI Taxonomy" id="478107"/>
    <lineage>
        <taxon>Bacteria</taxon>
        <taxon>Bacillati</taxon>
        <taxon>Actinomycetota</taxon>
        <taxon>Actinomycetes</taxon>
        <taxon>Streptosporangiales</taxon>
        <taxon>Thermomonosporaceae</taxon>
        <taxon>Actinoallomurus</taxon>
    </lineage>
</organism>
<evidence type="ECO:0000259" key="1">
    <source>
        <dbReference type="Pfam" id="PF04230"/>
    </source>
</evidence>
<dbReference type="Pfam" id="PF04230">
    <property type="entry name" value="PS_pyruv_trans"/>
    <property type="match status" value="1"/>
</dbReference>
<dbReference type="AlphaFoldDB" id="A0A9W6W128"/>
<comment type="caution">
    <text evidence="2">The sequence shown here is derived from an EMBL/GenBank/DDBJ whole genome shotgun (WGS) entry which is preliminary data.</text>
</comment>
<dbReference type="GO" id="GO:0016740">
    <property type="term" value="F:transferase activity"/>
    <property type="evidence" value="ECO:0007669"/>
    <property type="project" value="UniProtKB-KW"/>
</dbReference>